<evidence type="ECO:0000313" key="3">
    <source>
        <dbReference type="WBParaSite" id="SSLN_0000139001-mRNA-1"/>
    </source>
</evidence>
<reference evidence="3" key="1">
    <citation type="submission" date="2016-06" db="UniProtKB">
        <authorList>
            <consortium name="WormBaseParasite"/>
        </authorList>
    </citation>
    <scope>IDENTIFICATION</scope>
</reference>
<proteinExistence type="predicted"/>
<keyword evidence="2" id="KW-1185">Reference proteome</keyword>
<sequence length="96" mass="10444">MQRLANVTEPAQSSQRLRISTLPLLPPPSGCTSAPGRPESVARSLSFISLDRMENMMQPPNKVPHSLNSPTVNELRRRGTFSASVAVLSSFLTIGR</sequence>
<dbReference type="AlphaFoldDB" id="A0A183SAT8"/>
<evidence type="ECO:0000313" key="1">
    <source>
        <dbReference type="EMBL" id="VDL87496.1"/>
    </source>
</evidence>
<organism evidence="3">
    <name type="scientific">Schistocephalus solidus</name>
    <name type="common">Tapeworm</name>
    <dbReference type="NCBI Taxonomy" id="70667"/>
    <lineage>
        <taxon>Eukaryota</taxon>
        <taxon>Metazoa</taxon>
        <taxon>Spiralia</taxon>
        <taxon>Lophotrochozoa</taxon>
        <taxon>Platyhelminthes</taxon>
        <taxon>Cestoda</taxon>
        <taxon>Eucestoda</taxon>
        <taxon>Diphyllobothriidea</taxon>
        <taxon>Diphyllobothriidae</taxon>
        <taxon>Schistocephalus</taxon>
    </lineage>
</organism>
<dbReference type="EMBL" id="UYSU01002509">
    <property type="protein sequence ID" value="VDL87496.1"/>
    <property type="molecule type" value="Genomic_DNA"/>
</dbReference>
<dbReference type="WBParaSite" id="SSLN_0000139001-mRNA-1">
    <property type="protein sequence ID" value="SSLN_0000139001-mRNA-1"/>
    <property type="gene ID" value="SSLN_0000139001"/>
</dbReference>
<accession>A0A183SAT8</accession>
<name>A0A183SAT8_SCHSO</name>
<dbReference type="Proteomes" id="UP000275846">
    <property type="component" value="Unassembled WGS sequence"/>
</dbReference>
<gene>
    <name evidence="1" type="ORF">SSLN_LOCUS1336</name>
</gene>
<protein>
    <submittedName>
        <fullName evidence="1 3">Uncharacterized protein</fullName>
    </submittedName>
</protein>
<evidence type="ECO:0000313" key="2">
    <source>
        <dbReference type="Proteomes" id="UP000275846"/>
    </source>
</evidence>
<reference evidence="1 2" key="2">
    <citation type="submission" date="2018-11" db="EMBL/GenBank/DDBJ databases">
        <authorList>
            <consortium name="Pathogen Informatics"/>
        </authorList>
    </citation>
    <scope>NUCLEOTIDE SEQUENCE [LARGE SCALE GENOMIC DNA]</scope>
    <source>
        <strain evidence="1 2">NST_G2</strain>
    </source>
</reference>